<dbReference type="RefSeq" id="WP_236402608.1">
    <property type="nucleotide sequence ID" value="NZ_JAKJHZ010000007.1"/>
</dbReference>
<dbReference type="PRINTS" id="PR00455">
    <property type="entry name" value="HTHTETR"/>
</dbReference>
<dbReference type="InterPro" id="IPR050109">
    <property type="entry name" value="HTH-type_TetR-like_transc_reg"/>
</dbReference>
<evidence type="ECO:0000256" key="3">
    <source>
        <dbReference type="ARBA" id="ARBA00023163"/>
    </source>
</evidence>
<dbReference type="InterPro" id="IPR001647">
    <property type="entry name" value="HTH_TetR"/>
</dbReference>
<dbReference type="PANTHER" id="PTHR30055:SF238">
    <property type="entry name" value="MYCOFACTOCIN BIOSYNTHESIS TRANSCRIPTIONAL REGULATOR MFTR-RELATED"/>
    <property type="match status" value="1"/>
</dbReference>
<dbReference type="Gene3D" id="1.10.357.10">
    <property type="entry name" value="Tetracycline Repressor, domain 2"/>
    <property type="match status" value="1"/>
</dbReference>
<sequence>MARWQPGARERLQQSALDLFLEHGFERTTVAEIAARADLTERTFYRHFADKREVLFDGQDRLLHAFVDAVAAAPVEASPRELAEAAVVGSRDFFTEERRPWSRRRHQAISSEDGLRERESLKMGSLAAAVAQALRERGVEDPLAELAADAAISVFRVSFVQWIAPEETRTMGEIQSELFAAQRALG</sequence>
<dbReference type="InterPro" id="IPR041347">
    <property type="entry name" value="MftR_C"/>
</dbReference>
<feature type="domain" description="HTH tetR-type" evidence="5">
    <location>
        <begin position="6"/>
        <end position="66"/>
    </location>
</feature>
<name>A0ABS9HBH7_9ACTN</name>
<evidence type="ECO:0000259" key="5">
    <source>
        <dbReference type="PROSITE" id="PS50977"/>
    </source>
</evidence>
<protein>
    <submittedName>
        <fullName evidence="6">TetR/AcrR family transcriptional regulator</fullName>
    </submittedName>
</protein>
<dbReference type="InterPro" id="IPR009057">
    <property type="entry name" value="Homeodomain-like_sf"/>
</dbReference>
<dbReference type="Pfam" id="PF17754">
    <property type="entry name" value="TetR_C_14"/>
    <property type="match status" value="1"/>
</dbReference>
<feature type="DNA-binding region" description="H-T-H motif" evidence="4">
    <location>
        <begin position="29"/>
        <end position="48"/>
    </location>
</feature>
<evidence type="ECO:0000256" key="2">
    <source>
        <dbReference type="ARBA" id="ARBA00023125"/>
    </source>
</evidence>
<evidence type="ECO:0000313" key="7">
    <source>
        <dbReference type="Proteomes" id="UP001201161"/>
    </source>
</evidence>
<dbReference type="PROSITE" id="PS01081">
    <property type="entry name" value="HTH_TETR_1"/>
    <property type="match status" value="1"/>
</dbReference>
<proteinExistence type="predicted"/>
<evidence type="ECO:0000256" key="1">
    <source>
        <dbReference type="ARBA" id="ARBA00023015"/>
    </source>
</evidence>
<keyword evidence="1" id="KW-0805">Transcription regulation</keyword>
<dbReference type="InterPro" id="IPR023772">
    <property type="entry name" value="DNA-bd_HTH_TetR-type_CS"/>
</dbReference>
<accession>A0ABS9HBH7</accession>
<keyword evidence="3" id="KW-0804">Transcription</keyword>
<dbReference type="Proteomes" id="UP001201161">
    <property type="component" value="Unassembled WGS sequence"/>
</dbReference>
<keyword evidence="7" id="KW-1185">Reference proteome</keyword>
<dbReference type="EMBL" id="JAKJHZ010000007">
    <property type="protein sequence ID" value="MCF6378557.1"/>
    <property type="molecule type" value="Genomic_DNA"/>
</dbReference>
<gene>
    <name evidence="6" type="ORF">L2K70_13175</name>
</gene>
<evidence type="ECO:0000313" key="6">
    <source>
        <dbReference type="EMBL" id="MCF6378557.1"/>
    </source>
</evidence>
<organism evidence="6 7">
    <name type="scientific">Nocardioides potassii</name>
    <dbReference type="NCBI Taxonomy" id="2911371"/>
    <lineage>
        <taxon>Bacteria</taxon>
        <taxon>Bacillati</taxon>
        <taxon>Actinomycetota</taxon>
        <taxon>Actinomycetes</taxon>
        <taxon>Propionibacteriales</taxon>
        <taxon>Nocardioidaceae</taxon>
        <taxon>Nocardioides</taxon>
    </lineage>
</organism>
<dbReference type="PROSITE" id="PS50977">
    <property type="entry name" value="HTH_TETR_2"/>
    <property type="match status" value="1"/>
</dbReference>
<comment type="caution">
    <text evidence="6">The sequence shown here is derived from an EMBL/GenBank/DDBJ whole genome shotgun (WGS) entry which is preliminary data.</text>
</comment>
<dbReference type="SUPFAM" id="SSF46689">
    <property type="entry name" value="Homeodomain-like"/>
    <property type="match status" value="1"/>
</dbReference>
<dbReference type="Pfam" id="PF00440">
    <property type="entry name" value="TetR_N"/>
    <property type="match status" value="1"/>
</dbReference>
<evidence type="ECO:0000256" key="4">
    <source>
        <dbReference type="PROSITE-ProRule" id="PRU00335"/>
    </source>
</evidence>
<dbReference type="PANTHER" id="PTHR30055">
    <property type="entry name" value="HTH-TYPE TRANSCRIPTIONAL REGULATOR RUTR"/>
    <property type="match status" value="1"/>
</dbReference>
<keyword evidence="2 4" id="KW-0238">DNA-binding</keyword>
<reference evidence="6 7" key="1">
    <citation type="submission" date="2022-01" db="EMBL/GenBank/DDBJ databases">
        <title>Nocardioides sp. nov., an actinomycete isolated from mining soil.</title>
        <authorList>
            <person name="Liu L."/>
        </authorList>
    </citation>
    <scope>NUCLEOTIDE SEQUENCE [LARGE SCALE GENOMIC DNA]</scope>
    <source>
        <strain evidence="6 7">KLBMP 9356</strain>
    </source>
</reference>